<dbReference type="InterPro" id="IPR001969">
    <property type="entry name" value="Aspartic_peptidase_AS"/>
</dbReference>
<protein>
    <recommendedName>
        <fullName evidence="4">Peptidase A2 domain-containing protein</fullName>
    </recommendedName>
</protein>
<dbReference type="Proteomes" id="UP001162162">
    <property type="component" value="Unassembled WGS sequence"/>
</dbReference>
<gene>
    <name evidence="2" type="ORF">NQ318_022965</name>
</gene>
<evidence type="ECO:0000256" key="1">
    <source>
        <dbReference type="SAM" id="MobiDB-lite"/>
    </source>
</evidence>
<dbReference type="GO" id="GO:0006508">
    <property type="term" value="P:proteolysis"/>
    <property type="evidence" value="ECO:0007669"/>
    <property type="project" value="InterPro"/>
</dbReference>
<accession>A0AAV8YCP0</accession>
<evidence type="ECO:0000313" key="3">
    <source>
        <dbReference type="Proteomes" id="UP001162162"/>
    </source>
</evidence>
<reference evidence="2" key="1">
    <citation type="journal article" date="2023" name="Insect Mol. Biol.">
        <title>Genome sequencing provides insights into the evolution of gene families encoding plant cell wall-degrading enzymes in longhorned beetles.</title>
        <authorList>
            <person name="Shin N.R."/>
            <person name="Okamura Y."/>
            <person name="Kirsch R."/>
            <person name="Pauchet Y."/>
        </authorList>
    </citation>
    <scope>NUCLEOTIDE SEQUENCE</scope>
    <source>
        <strain evidence="2">AMC_N1</strain>
    </source>
</reference>
<sequence>MSSPTNSQYEVLRTGNVDEMRERLSVALRLEKSGDSIKYLKRTMRAVQKKLEDLEPAISSFAGSRKSGEALKIQAKLSHALGRLDNMKKERKSELLAKALSLMGNLDSKLDAYEQKSRVPLPMVGFLERNSGEDIARVPRSSLNEELTKPGTAVTGNLKSVPPNKWNLKFSGNLRDMSLSAFMQQVEELRIARTSLKGNPVGLWYRFIFWKSLHDEDLLKEIEKRTQAKDESTGIYLAIVNSYFNRLTHPLSEKAKLTLLLRNIRPALQQGIGLREVTSIADLRAICRKLEEKNESIENFHEPPTNCADTLEPDLAYVEEVSETVDPKRPPDSKARQKISEVSSTRTHGGQLYTYTKEVFLSLQEGRSHATLLNGRGGGVAPNNSANRIIPILECILDHAKDDERPYLKVDVMGITLLGLLDSGATCTILGNEGWKLVGRLGVSLDSSEKSNIMVANGQGAPGSANVPYLCE</sequence>
<dbReference type="InterPro" id="IPR021109">
    <property type="entry name" value="Peptidase_aspartic_dom_sf"/>
</dbReference>
<feature type="region of interest" description="Disordered" evidence="1">
    <location>
        <begin position="322"/>
        <end position="343"/>
    </location>
</feature>
<keyword evidence="3" id="KW-1185">Reference proteome</keyword>
<dbReference type="PROSITE" id="PS00141">
    <property type="entry name" value="ASP_PROTEASE"/>
    <property type="match status" value="1"/>
</dbReference>
<evidence type="ECO:0000313" key="2">
    <source>
        <dbReference type="EMBL" id="KAJ8948943.1"/>
    </source>
</evidence>
<dbReference type="AlphaFoldDB" id="A0AAV8YCP0"/>
<proteinExistence type="predicted"/>
<dbReference type="EMBL" id="JAPWTK010000126">
    <property type="protein sequence ID" value="KAJ8948943.1"/>
    <property type="molecule type" value="Genomic_DNA"/>
</dbReference>
<organism evidence="2 3">
    <name type="scientific">Aromia moschata</name>
    <dbReference type="NCBI Taxonomy" id="1265417"/>
    <lineage>
        <taxon>Eukaryota</taxon>
        <taxon>Metazoa</taxon>
        <taxon>Ecdysozoa</taxon>
        <taxon>Arthropoda</taxon>
        <taxon>Hexapoda</taxon>
        <taxon>Insecta</taxon>
        <taxon>Pterygota</taxon>
        <taxon>Neoptera</taxon>
        <taxon>Endopterygota</taxon>
        <taxon>Coleoptera</taxon>
        <taxon>Polyphaga</taxon>
        <taxon>Cucujiformia</taxon>
        <taxon>Chrysomeloidea</taxon>
        <taxon>Cerambycidae</taxon>
        <taxon>Cerambycinae</taxon>
        <taxon>Callichromatini</taxon>
        <taxon>Aromia</taxon>
    </lineage>
</organism>
<name>A0AAV8YCP0_9CUCU</name>
<comment type="caution">
    <text evidence="2">The sequence shown here is derived from an EMBL/GenBank/DDBJ whole genome shotgun (WGS) entry which is preliminary data.</text>
</comment>
<dbReference type="GO" id="GO:0004190">
    <property type="term" value="F:aspartic-type endopeptidase activity"/>
    <property type="evidence" value="ECO:0007669"/>
    <property type="project" value="InterPro"/>
</dbReference>
<evidence type="ECO:0008006" key="4">
    <source>
        <dbReference type="Google" id="ProtNLM"/>
    </source>
</evidence>
<dbReference type="SUPFAM" id="SSF50630">
    <property type="entry name" value="Acid proteases"/>
    <property type="match status" value="1"/>
</dbReference>
<feature type="compositionally biased region" description="Basic and acidic residues" evidence="1">
    <location>
        <begin position="325"/>
        <end position="339"/>
    </location>
</feature>